<dbReference type="AlphaFoldDB" id="A0A9E4TS91"/>
<reference evidence="1" key="1">
    <citation type="journal article" date="2021" name="Proc. Natl. Acad. Sci. U.S.A.">
        <title>Global biogeography of chemosynthetic symbionts reveals both localized and globally distributed symbiont groups. .</title>
        <authorList>
            <person name="Osvatic J.T."/>
            <person name="Wilkins L.G.E."/>
            <person name="Leibrecht L."/>
            <person name="Leray M."/>
            <person name="Zauner S."/>
            <person name="Polzin J."/>
            <person name="Camacho Y."/>
            <person name="Gros O."/>
            <person name="van Gils J.A."/>
            <person name="Eisen J.A."/>
            <person name="Petersen J.M."/>
            <person name="Yuen B."/>
        </authorList>
    </citation>
    <scope>NUCLEOTIDE SEQUENCE</scope>
    <source>
        <strain evidence="1">MAGclacostrist055</strain>
    </source>
</reference>
<evidence type="ECO:0000313" key="2">
    <source>
        <dbReference type="Proteomes" id="UP000886674"/>
    </source>
</evidence>
<dbReference type="Proteomes" id="UP000886674">
    <property type="component" value="Unassembled WGS sequence"/>
</dbReference>
<proteinExistence type="predicted"/>
<evidence type="ECO:0000313" key="1">
    <source>
        <dbReference type="EMBL" id="MCG7977427.1"/>
    </source>
</evidence>
<dbReference type="EMBL" id="JAEPCR010000015">
    <property type="protein sequence ID" value="MCG7977427.1"/>
    <property type="molecule type" value="Genomic_DNA"/>
</dbReference>
<protein>
    <submittedName>
        <fullName evidence="1">Uncharacterized protein</fullName>
    </submittedName>
</protein>
<accession>A0A9E4TS91</accession>
<comment type="caution">
    <text evidence="1">The sequence shown here is derived from an EMBL/GenBank/DDBJ whole genome shotgun (WGS) entry which is preliminary data.</text>
</comment>
<gene>
    <name evidence="1" type="ORF">JAY77_04675</name>
</gene>
<organism evidence="1 2">
    <name type="scientific">Candidatus Thiodiazotropha taylori</name>
    <dbReference type="NCBI Taxonomy" id="2792791"/>
    <lineage>
        <taxon>Bacteria</taxon>
        <taxon>Pseudomonadati</taxon>
        <taxon>Pseudomonadota</taxon>
        <taxon>Gammaproteobacteria</taxon>
        <taxon>Chromatiales</taxon>
        <taxon>Sedimenticolaceae</taxon>
        <taxon>Candidatus Thiodiazotropha</taxon>
    </lineage>
</organism>
<name>A0A9E4TS91_9GAMM</name>
<sequence length="179" mass="20493">MPNKIMKLSQIQQSKSIIPDGDHQGGGSWGIFISPEQPDRVIKLFFDKQQFDNEKIGYDRVLGEPSLMRFANQYSVITVQLDTSTYLNNRRSLPFNNALLIPLLSTPPWERIGKLAIPETDDKLKKIGINVEKFKYNFSRIGISPWEVTLFVHSISHDIKAIDFTYDEVVLNSSAYTEK</sequence>